<evidence type="ECO:0000256" key="1">
    <source>
        <dbReference type="SAM" id="Phobius"/>
    </source>
</evidence>
<accession>A0ABS2NPI0</accession>
<feature type="transmembrane region" description="Helical" evidence="1">
    <location>
        <begin position="289"/>
        <end position="308"/>
    </location>
</feature>
<evidence type="ECO:0000313" key="3">
    <source>
        <dbReference type="Proteomes" id="UP001314796"/>
    </source>
</evidence>
<comment type="caution">
    <text evidence="2">The sequence shown here is derived from an EMBL/GenBank/DDBJ whole genome shotgun (WGS) entry which is preliminary data.</text>
</comment>
<keyword evidence="1" id="KW-0812">Transmembrane</keyword>
<organism evidence="2 3">
    <name type="scientific">Alkaliphilus hydrothermalis</name>
    <dbReference type="NCBI Taxonomy" id="1482730"/>
    <lineage>
        <taxon>Bacteria</taxon>
        <taxon>Bacillati</taxon>
        <taxon>Bacillota</taxon>
        <taxon>Clostridia</taxon>
        <taxon>Peptostreptococcales</taxon>
        <taxon>Natronincolaceae</taxon>
        <taxon>Alkaliphilus</taxon>
    </lineage>
</organism>
<dbReference type="Proteomes" id="UP001314796">
    <property type="component" value="Unassembled WGS sequence"/>
</dbReference>
<gene>
    <name evidence="2" type="ORF">JOC73_001336</name>
</gene>
<keyword evidence="1" id="KW-1133">Transmembrane helix</keyword>
<name>A0ABS2NPI0_9FIRM</name>
<evidence type="ECO:0008006" key="4">
    <source>
        <dbReference type="Google" id="ProtNLM"/>
    </source>
</evidence>
<protein>
    <recommendedName>
        <fullName evidence="4">PKD domain-containing protein</fullName>
    </recommendedName>
</protein>
<keyword evidence="1" id="KW-0472">Membrane</keyword>
<reference evidence="2 3" key="1">
    <citation type="submission" date="2021-01" db="EMBL/GenBank/DDBJ databases">
        <title>Genomic Encyclopedia of Type Strains, Phase IV (KMG-IV): sequencing the most valuable type-strain genomes for metagenomic binning, comparative biology and taxonomic classification.</title>
        <authorList>
            <person name="Goeker M."/>
        </authorList>
    </citation>
    <scope>NUCLEOTIDE SEQUENCE [LARGE SCALE GENOMIC DNA]</scope>
    <source>
        <strain evidence="2 3">DSM 25890</strain>
    </source>
</reference>
<dbReference type="InterPro" id="IPR013783">
    <property type="entry name" value="Ig-like_fold"/>
</dbReference>
<dbReference type="Gene3D" id="2.60.40.10">
    <property type="entry name" value="Immunoglobulins"/>
    <property type="match status" value="1"/>
</dbReference>
<keyword evidence="3" id="KW-1185">Reference proteome</keyword>
<dbReference type="RefSeq" id="WP_204401402.1">
    <property type="nucleotide sequence ID" value="NZ_JAFBEE010000007.1"/>
</dbReference>
<dbReference type="EMBL" id="JAFBEE010000007">
    <property type="protein sequence ID" value="MBM7614817.1"/>
    <property type="molecule type" value="Genomic_DNA"/>
</dbReference>
<proteinExistence type="predicted"/>
<evidence type="ECO:0000313" key="2">
    <source>
        <dbReference type="EMBL" id="MBM7614817.1"/>
    </source>
</evidence>
<sequence length="564" mass="65626">MKYNYISKYEIVDTFKITDQQEIYIGMELSENGNPVVINHIKNLKFVDVLKREQLSDILTNLVDSEVMEDEVVFITKVIEADPLLIYLEENYIPIEGRMSLAFSYLQEITKYDPLEAISKNILIDETQLVVKDGKIVFDELYLINEASEDIDINYLCNKISIVLEKLIYFEYRNLKREEILLQEVHQFIFDLKNNTKFNSFKDIMEEFRKLYIYHLCVESIEPRTRASRKNKGIISWMKKASLDAEEKNKEEDYKEGFKEDHTEDLQLEEQDLALEEVSRSENKRFSKVIPIVASIVLLMGVGIYALLNNASLGTFFNLNAGEENQQLSELMPIAYFTVVEKEDRWKFTNESQAKGEGNSLEEYHWEIAKKDKVITSAATKNLTLAFHEGGEYTISLKVRDRLDQWSEEYRKVITVDLAKVDEGQEELHVGSIEDEKKYSVTLGDGVSDDDTNTKDTDASWKIEAIEGESPYVSVDLHDESIYDTLSFWVKSNTVNQIEFNIKGYNQDGNLKYLNKASHTIKIPDRWELINLQLSNEALKKVVMEFTSFQRPFWVADLEFNTYK</sequence>